<reference evidence="2 3" key="1">
    <citation type="journal article" date="2024" name="Appl. Environ. Microbiol.">
        <title>Pontiella agarivorans sp. nov., a novel marine anaerobic bacterium capable of degrading macroalgal polysaccharides and fixing nitrogen.</title>
        <authorList>
            <person name="Liu N."/>
            <person name="Kivenson V."/>
            <person name="Peng X."/>
            <person name="Cui Z."/>
            <person name="Lankiewicz T.S."/>
            <person name="Gosselin K.M."/>
            <person name="English C.J."/>
            <person name="Blair E.M."/>
            <person name="O'Malley M.A."/>
            <person name="Valentine D.L."/>
        </authorList>
    </citation>
    <scope>NUCLEOTIDE SEQUENCE [LARGE SCALE GENOMIC DNA]</scope>
    <source>
        <strain evidence="2 3">NLcol2</strain>
    </source>
</reference>
<sequence>MKKIYITLTVIASLLFSGCETTSISPADTDRADLQYVVTLTDHSSEDIYTGLKLWVAENLKSAKAVIDYEDKEKGIIICNGIVPNIILKSGLSSIALQAEFKMKIEVKEGKARFTFSDYGIVGRHSSTLYESEVSQIDTKLKAFETSIVEYLNAKPNNDF</sequence>
<dbReference type="RefSeq" id="WP_322608291.1">
    <property type="nucleotide sequence ID" value="NZ_JARVCO010000010.1"/>
</dbReference>
<accession>A0ABU5MWG3</accession>
<proteinExistence type="predicted"/>
<dbReference type="InterPro" id="IPR027823">
    <property type="entry name" value="DUF4468"/>
</dbReference>
<evidence type="ECO:0000313" key="3">
    <source>
        <dbReference type="Proteomes" id="UP001290861"/>
    </source>
</evidence>
<feature type="domain" description="DUF4468" evidence="1">
    <location>
        <begin position="37"/>
        <end position="118"/>
    </location>
</feature>
<evidence type="ECO:0000313" key="2">
    <source>
        <dbReference type="EMBL" id="MDZ8118492.1"/>
    </source>
</evidence>
<comment type="caution">
    <text evidence="2">The sequence shown here is derived from an EMBL/GenBank/DDBJ whole genome shotgun (WGS) entry which is preliminary data.</text>
</comment>
<name>A0ABU5MWG3_9BACT</name>
<dbReference type="PROSITE" id="PS51257">
    <property type="entry name" value="PROKAR_LIPOPROTEIN"/>
    <property type="match status" value="1"/>
</dbReference>
<dbReference type="Gene3D" id="3.30.530.80">
    <property type="match status" value="1"/>
</dbReference>
<gene>
    <name evidence="2" type="ORF">P9H32_07615</name>
</gene>
<dbReference type="EMBL" id="JARVCO010000010">
    <property type="protein sequence ID" value="MDZ8118492.1"/>
    <property type="molecule type" value="Genomic_DNA"/>
</dbReference>
<protein>
    <submittedName>
        <fullName evidence="2">DUF4468 domain-containing protein</fullName>
    </submittedName>
</protein>
<dbReference type="Pfam" id="PF14730">
    <property type="entry name" value="DUF4468"/>
    <property type="match status" value="1"/>
</dbReference>
<keyword evidence="3" id="KW-1185">Reference proteome</keyword>
<dbReference type="Proteomes" id="UP001290861">
    <property type="component" value="Unassembled WGS sequence"/>
</dbReference>
<evidence type="ECO:0000259" key="1">
    <source>
        <dbReference type="Pfam" id="PF14730"/>
    </source>
</evidence>
<organism evidence="2 3">
    <name type="scientific">Pontiella agarivorans</name>
    <dbReference type="NCBI Taxonomy" id="3038953"/>
    <lineage>
        <taxon>Bacteria</taxon>
        <taxon>Pseudomonadati</taxon>
        <taxon>Kiritimatiellota</taxon>
        <taxon>Kiritimatiellia</taxon>
        <taxon>Kiritimatiellales</taxon>
        <taxon>Pontiellaceae</taxon>
        <taxon>Pontiella</taxon>
    </lineage>
</organism>